<accession>E9I7J3</accession>
<keyword evidence="3" id="KW-1185">Reference proteome</keyword>
<dbReference type="InParanoid" id="E9I7J3"/>
<reference evidence="2 3" key="1">
    <citation type="journal article" date="2011" name="Science">
        <title>The ecoresponsive genome of Daphnia pulex.</title>
        <authorList>
            <person name="Colbourne J.K."/>
            <person name="Pfrender M.E."/>
            <person name="Gilbert D."/>
            <person name="Thomas W.K."/>
            <person name="Tucker A."/>
            <person name="Oakley T.H."/>
            <person name="Tokishita S."/>
            <person name="Aerts A."/>
            <person name="Arnold G.J."/>
            <person name="Basu M.K."/>
            <person name="Bauer D.J."/>
            <person name="Caceres C.E."/>
            <person name="Carmel L."/>
            <person name="Casola C."/>
            <person name="Choi J.H."/>
            <person name="Detter J.C."/>
            <person name="Dong Q."/>
            <person name="Dusheyko S."/>
            <person name="Eads B.D."/>
            <person name="Frohlich T."/>
            <person name="Geiler-Samerotte K.A."/>
            <person name="Gerlach D."/>
            <person name="Hatcher P."/>
            <person name="Jogdeo S."/>
            <person name="Krijgsveld J."/>
            <person name="Kriventseva E.V."/>
            <person name="Kultz D."/>
            <person name="Laforsch C."/>
            <person name="Lindquist E."/>
            <person name="Lopez J."/>
            <person name="Manak J.R."/>
            <person name="Muller J."/>
            <person name="Pangilinan J."/>
            <person name="Patwardhan R.P."/>
            <person name="Pitluck S."/>
            <person name="Pritham E.J."/>
            <person name="Rechtsteiner A."/>
            <person name="Rho M."/>
            <person name="Rogozin I.B."/>
            <person name="Sakarya O."/>
            <person name="Salamov A."/>
            <person name="Schaack S."/>
            <person name="Shapiro H."/>
            <person name="Shiga Y."/>
            <person name="Skalitzky C."/>
            <person name="Smith Z."/>
            <person name="Souvorov A."/>
            <person name="Sung W."/>
            <person name="Tang Z."/>
            <person name="Tsuchiya D."/>
            <person name="Tu H."/>
            <person name="Vos H."/>
            <person name="Wang M."/>
            <person name="Wolf Y.I."/>
            <person name="Yamagata H."/>
            <person name="Yamada T."/>
            <person name="Ye Y."/>
            <person name="Shaw J.R."/>
            <person name="Andrews J."/>
            <person name="Crease T.J."/>
            <person name="Tang H."/>
            <person name="Lucas S.M."/>
            <person name="Robertson H.M."/>
            <person name="Bork P."/>
            <person name="Koonin E.V."/>
            <person name="Zdobnov E.M."/>
            <person name="Grigoriev I.V."/>
            <person name="Lynch M."/>
            <person name="Boore J.L."/>
        </authorList>
    </citation>
    <scope>NUCLEOTIDE SEQUENCE [LARGE SCALE GENOMIC DNA]</scope>
</reference>
<sequence length="122" mass="13213">MSILLANDDQAGSPSNNSSSLDQQYTTLNVTTPSHNGDPIPHRSSSESNLLLDALQTISTTSPKLPASTHHFLNSMLSSTKHHNNDDDDDDNTDNDGRDESRHGRDDRGQRGRVAVYSAAAL</sequence>
<feature type="compositionally biased region" description="Basic and acidic residues" evidence="1">
    <location>
        <begin position="95"/>
        <end position="110"/>
    </location>
</feature>
<evidence type="ECO:0000313" key="2">
    <source>
        <dbReference type="EMBL" id="EFX60037.1"/>
    </source>
</evidence>
<name>E9I7J3_DAPPU</name>
<dbReference type="KEGG" id="dpx:DAPPUDRAFT_345695"/>
<evidence type="ECO:0000256" key="1">
    <source>
        <dbReference type="SAM" id="MobiDB-lite"/>
    </source>
</evidence>
<feature type="compositionally biased region" description="Polar residues" evidence="1">
    <location>
        <begin position="10"/>
        <end position="35"/>
    </location>
</feature>
<evidence type="ECO:0000313" key="3">
    <source>
        <dbReference type="Proteomes" id="UP000000305"/>
    </source>
</evidence>
<proteinExistence type="predicted"/>
<organism evidence="2 3">
    <name type="scientific">Daphnia pulex</name>
    <name type="common">Water flea</name>
    <dbReference type="NCBI Taxonomy" id="6669"/>
    <lineage>
        <taxon>Eukaryota</taxon>
        <taxon>Metazoa</taxon>
        <taxon>Ecdysozoa</taxon>
        <taxon>Arthropoda</taxon>
        <taxon>Crustacea</taxon>
        <taxon>Branchiopoda</taxon>
        <taxon>Diplostraca</taxon>
        <taxon>Cladocera</taxon>
        <taxon>Anomopoda</taxon>
        <taxon>Daphniidae</taxon>
        <taxon>Daphnia</taxon>
    </lineage>
</organism>
<feature type="region of interest" description="Disordered" evidence="1">
    <location>
        <begin position="1"/>
        <end position="122"/>
    </location>
</feature>
<protein>
    <submittedName>
        <fullName evidence="2">Uncharacterized protein</fullName>
    </submittedName>
</protein>
<dbReference type="Proteomes" id="UP000000305">
    <property type="component" value="Unassembled WGS sequence"/>
</dbReference>
<dbReference type="AlphaFoldDB" id="E9I7J3"/>
<dbReference type="EMBL" id="GL737261">
    <property type="protein sequence ID" value="EFX60037.1"/>
    <property type="molecule type" value="Genomic_DNA"/>
</dbReference>
<gene>
    <name evidence="2" type="ORF">DAPPUDRAFT_345695</name>
</gene>
<dbReference type="HOGENOM" id="CLU_2028993_0_0_1"/>